<accession>A0A1H2I8R5</accession>
<gene>
    <name evidence="1" type="ORF">SAMN05216580_2807</name>
</gene>
<name>A0A1H2I8R5_9GAMM</name>
<dbReference type="RefSeq" id="WP_090215670.1">
    <property type="nucleotide sequence ID" value="NZ_LT629780.1"/>
</dbReference>
<dbReference type="AlphaFoldDB" id="A0A1H2I8R5"/>
<organism evidence="1 2">
    <name type="scientific">Geopseudomonas guangdongensis</name>
    <dbReference type="NCBI Taxonomy" id="1245526"/>
    <lineage>
        <taxon>Bacteria</taxon>
        <taxon>Pseudomonadati</taxon>
        <taxon>Pseudomonadota</taxon>
        <taxon>Gammaproteobacteria</taxon>
        <taxon>Pseudomonadales</taxon>
        <taxon>Pseudomonadaceae</taxon>
        <taxon>Geopseudomonas</taxon>
    </lineage>
</organism>
<protein>
    <submittedName>
        <fullName evidence="1">Uncharacterized protein</fullName>
    </submittedName>
</protein>
<reference evidence="2" key="1">
    <citation type="submission" date="2016-10" db="EMBL/GenBank/DDBJ databases">
        <authorList>
            <person name="Varghese N."/>
            <person name="Submissions S."/>
        </authorList>
    </citation>
    <scope>NUCLEOTIDE SEQUENCE [LARGE SCALE GENOMIC DNA]</scope>
    <source>
        <strain evidence="2">CCTCC 2012022</strain>
    </source>
</reference>
<proteinExistence type="predicted"/>
<sequence>MRQPDIEIYLKDVELPAVTAWLEQAIGPCSQWQVRGQTHKCRAGDIPVTWLHKAVGRWSSLLLDSAQTPWEDDLACAKAACAALGVQVRCAPGSWNEEQGEEDADRWLKVTAEGVSEITWRTD</sequence>
<evidence type="ECO:0000313" key="1">
    <source>
        <dbReference type="EMBL" id="SDU40479.1"/>
    </source>
</evidence>
<keyword evidence="2" id="KW-1185">Reference proteome</keyword>
<dbReference type="Proteomes" id="UP000243063">
    <property type="component" value="Chromosome I"/>
</dbReference>
<evidence type="ECO:0000313" key="2">
    <source>
        <dbReference type="Proteomes" id="UP000243063"/>
    </source>
</evidence>
<dbReference type="STRING" id="1245526.SAMN05216580_2807"/>
<dbReference type="EMBL" id="LT629780">
    <property type="protein sequence ID" value="SDU40479.1"/>
    <property type="molecule type" value="Genomic_DNA"/>
</dbReference>
<dbReference type="OrthoDB" id="1495305at2"/>